<reference evidence="5" key="1">
    <citation type="journal article" date="2020" name="mSystems">
        <title>Genome- and Community-Level Interaction Insights into Carbon Utilization and Element Cycling Functions of Hydrothermarchaeota in Hydrothermal Sediment.</title>
        <authorList>
            <person name="Zhou Z."/>
            <person name="Liu Y."/>
            <person name="Xu W."/>
            <person name="Pan J."/>
            <person name="Luo Z.H."/>
            <person name="Li M."/>
        </authorList>
    </citation>
    <scope>NUCLEOTIDE SEQUENCE [LARGE SCALE GENOMIC DNA]</scope>
    <source>
        <strain evidence="5">HyVt-523</strain>
    </source>
</reference>
<dbReference type="Gene3D" id="3.40.640.10">
    <property type="entry name" value="Type I PLP-dependent aspartate aminotransferase-like (Major domain)"/>
    <property type="match status" value="1"/>
</dbReference>
<comment type="cofactor">
    <cofactor evidence="1">
        <name>pyridoxal 5'-phosphate</name>
        <dbReference type="ChEBI" id="CHEBI:597326"/>
    </cofactor>
</comment>
<gene>
    <name evidence="5" type="ORF">ENJ85_04805</name>
</gene>
<evidence type="ECO:0000313" key="5">
    <source>
        <dbReference type="EMBL" id="HHO58477.1"/>
    </source>
</evidence>
<accession>A0A7C5WTK3</accession>
<dbReference type="AlphaFoldDB" id="A0A7C5WTK3"/>
<protein>
    <submittedName>
        <fullName evidence="5">Low specificity L-threonine aldolase</fullName>
    </submittedName>
</protein>
<comment type="caution">
    <text evidence="5">The sequence shown here is derived from an EMBL/GenBank/DDBJ whole genome shotgun (WGS) entry which is preliminary data.</text>
</comment>
<dbReference type="InterPro" id="IPR015424">
    <property type="entry name" value="PyrdxlP-dep_Trfase"/>
</dbReference>
<dbReference type="GO" id="GO:0008732">
    <property type="term" value="F:L-allo-threonine aldolase activity"/>
    <property type="evidence" value="ECO:0007669"/>
    <property type="project" value="TreeGrafter"/>
</dbReference>
<sequence>MQILDFRSDTVTRPSPAMRRAMAEAEVGDDVYREDPTVNRLEALAAELLGFERAVYMPSGTMTNQVALLVHTRRGQEIIVTEGAHVYEFEPGAMANLSGASPRFVPSPYGVPDPEAVRRAVHTSPHQAPT</sequence>
<organism evidence="5">
    <name type="scientific">Oceanithermus profundus</name>
    <dbReference type="NCBI Taxonomy" id="187137"/>
    <lineage>
        <taxon>Bacteria</taxon>
        <taxon>Thermotogati</taxon>
        <taxon>Deinococcota</taxon>
        <taxon>Deinococci</taxon>
        <taxon>Thermales</taxon>
        <taxon>Thermaceae</taxon>
        <taxon>Oceanithermus</taxon>
    </lineage>
</organism>
<evidence type="ECO:0000259" key="4">
    <source>
        <dbReference type="Pfam" id="PF01212"/>
    </source>
</evidence>
<name>A0A7C5WTK3_9DEIN</name>
<keyword evidence="3" id="KW-0663">Pyridoxal phosphate</keyword>
<feature type="non-terminal residue" evidence="5">
    <location>
        <position position="130"/>
    </location>
</feature>
<dbReference type="InterPro" id="IPR001597">
    <property type="entry name" value="ArAA_b-elim_lyase/Thr_aldolase"/>
</dbReference>
<feature type="domain" description="Aromatic amino acid beta-eliminating lyase/threonine aldolase" evidence="4">
    <location>
        <begin position="5"/>
        <end position="129"/>
    </location>
</feature>
<dbReference type="Pfam" id="PF01212">
    <property type="entry name" value="Beta_elim_lyase"/>
    <property type="match status" value="1"/>
</dbReference>
<dbReference type="InterPro" id="IPR015421">
    <property type="entry name" value="PyrdxlP-dep_Trfase_major"/>
</dbReference>
<dbReference type="PANTHER" id="PTHR48097">
    <property type="entry name" value="L-THREONINE ALDOLASE-RELATED"/>
    <property type="match status" value="1"/>
</dbReference>
<dbReference type="GO" id="GO:0005829">
    <property type="term" value="C:cytosol"/>
    <property type="evidence" value="ECO:0007669"/>
    <property type="project" value="TreeGrafter"/>
</dbReference>
<dbReference type="EMBL" id="DRNZ01000294">
    <property type="protein sequence ID" value="HHO58477.1"/>
    <property type="molecule type" value="Genomic_DNA"/>
</dbReference>
<evidence type="ECO:0000256" key="3">
    <source>
        <dbReference type="ARBA" id="ARBA00022898"/>
    </source>
</evidence>
<dbReference type="GO" id="GO:0006567">
    <property type="term" value="P:L-threonine catabolic process"/>
    <property type="evidence" value="ECO:0007669"/>
    <property type="project" value="TreeGrafter"/>
</dbReference>
<comment type="similarity">
    <text evidence="2">Belongs to the threonine aldolase family.</text>
</comment>
<evidence type="ECO:0000256" key="1">
    <source>
        <dbReference type="ARBA" id="ARBA00001933"/>
    </source>
</evidence>
<dbReference type="SUPFAM" id="SSF53383">
    <property type="entry name" value="PLP-dependent transferases"/>
    <property type="match status" value="1"/>
</dbReference>
<proteinExistence type="inferred from homology"/>
<dbReference type="PANTHER" id="PTHR48097:SF9">
    <property type="entry name" value="L-THREONINE ALDOLASE"/>
    <property type="match status" value="1"/>
</dbReference>
<dbReference type="GO" id="GO:0006545">
    <property type="term" value="P:glycine biosynthetic process"/>
    <property type="evidence" value="ECO:0007669"/>
    <property type="project" value="TreeGrafter"/>
</dbReference>
<evidence type="ECO:0000256" key="2">
    <source>
        <dbReference type="ARBA" id="ARBA00006966"/>
    </source>
</evidence>
<dbReference type="Proteomes" id="UP000886105">
    <property type="component" value="Unassembled WGS sequence"/>
</dbReference>